<protein>
    <submittedName>
        <fullName evidence="1">Uncharacterized protein</fullName>
    </submittedName>
</protein>
<sequence>MFDGVSSGANEPIHRRELWEKMKAPTPTMEDELWILMGDLTPVRAMDNLSRTQALWRSFESALRLWDSMLSL</sequence>
<organism evidence="1">
    <name type="scientific">Sesamum angustifolium</name>
    <dbReference type="NCBI Taxonomy" id="2727405"/>
    <lineage>
        <taxon>Eukaryota</taxon>
        <taxon>Viridiplantae</taxon>
        <taxon>Streptophyta</taxon>
        <taxon>Embryophyta</taxon>
        <taxon>Tracheophyta</taxon>
        <taxon>Spermatophyta</taxon>
        <taxon>Magnoliopsida</taxon>
        <taxon>eudicotyledons</taxon>
        <taxon>Gunneridae</taxon>
        <taxon>Pentapetalae</taxon>
        <taxon>asterids</taxon>
        <taxon>lamiids</taxon>
        <taxon>Lamiales</taxon>
        <taxon>Pedaliaceae</taxon>
        <taxon>Sesamum</taxon>
    </lineage>
</organism>
<gene>
    <name evidence="1" type="ORF">Sangu_2409900</name>
</gene>
<reference evidence="1" key="2">
    <citation type="journal article" date="2024" name="Plant">
        <title>Genomic evolution and insights into agronomic trait innovations of Sesamum species.</title>
        <authorList>
            <person name="Miao H."/>
            <person name="Wang L."/>
            <person name="Qu L."/>
            <person name="Liu H."/>
            <person name="Sun Y."/>
            <person name="Le M."/>
            <person name="Wang Q."/>
            <person name="Wei S."/>
            <person name="Zheng Y."/>
            <person name="Lin W."/>
            <person name="Duan Y."/>
            <person name="Cao H."/>
            <person name="Xiong S."/>
            <person name="Wang X."/>
            <person name="Wei L."/>
            <person name="Li C."/>
            <person name="Ma Q."/>
            <person name="Ju M."/>
            <person name="Zhao R."/>
            <person name="Li G."/>
            <person name="Mu C."/>
            <person name="Tian Q."/>
            <person name="Mei H."/>
            <person name="Zhang T."/>
            <person name="Gao T."/>
            <person name="Zhang H."/>
        </authorList>
    </citation>
    <scope>NUCLEOTIDE SEQUENCE</scope>
    <source>
        <strain evidence="1">G01</strain>
    </source>
</reference>
<proteinExistence type="predicted"/>
<name>A0AAW2KYL2_9LAMI</name>
<reference evidence="1" key="1">
    <citation type="submission" date="2020-06" db="EMBL/GenBank/DDBJ databases">
        <authorList>
            <person name="Li T."/>
            <person name="Hu X."/>
            <person name="Zhang T."/>
            <person name="Song X."/>
            <person name="Zhang H."/>
            <person name="Dai N."/>
            <person name="Sheng W."/>
            <person name="Hou X."/>
            <person name="Wei L."/>
        </authorList>
    </citation>
    <scope>NUCLEOTIDE SEQUENCE</scope>
    <source>
        <strain evidence="1">G01</strain>
        <tissue evidence="1">Leaf</tissue>
    </source>
</reference>
<comment type="caution">
    <text evidence="1">The sequence shown here is derived from an EMBL/GenBank/DDBJ whole genome shotgun (WGS) entry which is preliminary data.</text>
</comment>
<dbReference type="EMBL" id="JACGWK010000016">
    <property type="protein sequence ID" value="KAL0311152.1"/>
    <property type="molecule type" value="Genomic_DNA"/>
</dbReference>
<evidence type="ECO:0000313" key="1">
    <source>
        <dbReference type="EMBL" id="KAL0311152.1"/>
    </source>
</evidence>
<dbReference type="AlphaFoldDB" id="A0AAW2KYL2"/>
<accession>A0AAW2KYL2</accession>